<sequence length="417" mass="45886">MLLMNIHPTNIPLSLASKGIGDIQQTGWNILAEDISLPVAVLKQSALHNNLKWMANYANKLGVKLAPHGKTSMAPALFKTQIEAGAWAMTLATAPQVAAACAQGIERVLMANQLVGKRNFALIAQLLKTTNLEFYVFVDSHSNVTALNQFFTEQGLMLNVLIEVGVESGRCGVRGNQQAVDLAEHIKQLSNLKLRGVTFYEGVIRGDDPATTIRQFVENIKQLSLLMAEQHLFAQGEIIVSGAGSAWYDVVAEQLDSSNLPEGWLVVIRPGCYLIHDTGIYQDAQQQLRERSSLACEISGDLISSLEIWAYVQSVPEPGMVIVGFGKRDAAFDAGLPTPECHYRPGWQRTLKVNAQWKLTKIMDQHAMLSLPADSDIQPGDILSFSTSHPCLTLDKWRTLAIVDEQLNVIELIETQF</sequence>
<name>A0A136A4B5_9ALTE</name>
<gene>
    <name evidence="4" type="ORF">AX660_08775</name>
</gene>
<dbReference type="GO" id="GO:0016829">
    <property type="term" value="F:lyase activity"/>
    <property type="evidence" value="ECO:0007669"/>
    <property type="project" value="UniProtKB-KW"/>
</dbReference>
<reference evidence="5" key="1">
    <citation type="submission" date="2016-02" db="EMBL/GenBank/DDBJ databases">
        <authorList>
            <person name="Schultz-Johansen M."/>
            <person name="Glaring M.A."/>
            <person name="Bech P.K."/>
            <person name="Stougaard P."/>
        </authorList>
    </citation>
    <scope>NUCLEOTIDE SEQUENCE [LARGE SCALE GENOMIC DNA]</scope>
    <source>
        <strain evidence="5">S66</strain>
    </source>
</reference>
<dbReference type="Proteomes" id="UP000070299">
    <property type="component" value="Unassembled WGS sequence"/>
</dbReference>
<comment type="caution">
    <text evidence="4">The sequence shown here is derived from an EMBL/GenBank/DDBJ whole genome shotgun (WGS) entry which is preliminary data.</text>
</comment>
<dbReference type="InterPro" id="IPR001608">
    <property type="entry name" value="Ala_racemase_N"/>
</dbReference>
<dbReference type="SMART" id="SM01119">
    <property type="entry name" value="D-ser_dehydrat"/>
    <property type="match status" value="1"/>
</dbReference>
<dbReference type="RefSeq" id="WP_235594663.1">
    <property type="nucleotide sequence ID" value="NZ_LSNE01000003.1"/>
</dbReference>
<dbReference type="Gene3D" id="2.40.37.20">
    <property type="entry name" value="D-serine dehydratase-like domain"/>
    <property type="match status" value="1"/>
</dbReference>
<dbReference type="EMBL" id="LSNE01000003">
    <property type="protein sequence ID" value="KXI30082.1"/>
    <property type="molecule type" value="Genomic_DNA"/>
</dbReference>
<evidence type="ECO:0000313" key="4">
    <source>
        <dbReference type="EMBL" id="KXI30082.1"/>
    </source>
</evidence>
<dbReference type="SUPFAM" id="SSF51419">
    <property type="entry name" value="PLP-binding barrel"/>
    <property type="match status" value="1"/>
</dbReference>
<feature type="domain" description="D-serine dehydratase-like" evidence="3">
    <location>
        <begin position="305"/>
        <end position="404"/>
    </location>
</feature>
<evidence type="ECO:0000259" key="3">
    <source>
        <dbReference type="SMART" id="SM01119"/>
    </source>
</evidence>
<proteinExistence type="inferred from homology"/>
<dbReference type="Gene3D" id="3.20.20.10">
    <property type="entry name" value="Alanine racemase"/>
    <property type="match status" value="1"/>
</dbReference>
<comment type="similarity">
    <text evidence="1">Belongs to the DSD1 family.</text>
</comment>
<accession>A0A136A4B5</accession>
<dbReference type="STRING" id="1799789.AX660_08775"/>
<keyword evidence="5" id="KW-1185">Reference proteome</keyword>
<evidence type="ECO:0000256" key="1">
    <source>
        <dbReference type="ARBA" id="ARBA00005323"/>
    </source>
</evidence>
<keyword evidence="2" id="KW-0456">Lyase</keyword>
<organism evidence="4 5">
    <name type="scientific">Paraglaciecola hydrolytica</name>
    <dbReference type="NCBI Taxonomy" id="1799789"/>
    <lineage>
        <taxon>Bacteria</taxon>
        <taxon>Pseudomonadati</taxon>
        <taxon>Pseudomonadota</taxon>
        <taxon>Gammaproteobacteria</taxon>
        <taxon>Alteromonadales</taxon>
        <taxon>Alteromonadaceae</taxon>
        <taxon>Paraglaciecola</taxon>
    </lineage>
</organism>
<dbReference type="InterPro" id="IPR029066">
    <property type="entry name" value="PLP-binding_barrel"/>
</dbReference>
<dbReference type="InterPro" id="IPR042208">
    <property type="entry name" value="D-ser_dehydrat-like_sf"/>
</dbReference>
<dbReference type="CDD" id="cd06818">
    <property type="entry name" value="PLPDE_III_cryptic_DSD"/>
    <property type="match status" value="1"/>
</dbReference>
<dbReference type="Pfam" id="PF14031">
    <property type="entry name" value="D-ser_dehydrat"/>
    <property type="match status" value="1"/>
</dbReference>
<dbReference type="Pfam" id="PF01168">
    <property type="entry name" value="Ala_racemase_N"/>
    <property type="match status" value="1"/>
</dbReference>
<dbReference type="AlphaFoldDB" id="A0A136A4B5"/>
<dbReference type="PANTHER" id="PTHR28004:SF8">
    <property type="entry name" value="D-SERINE DEAMINASE"/>
    <property type="match status" value="1"/>
</dbReference>
<evidence type="ECO:0000256" key="2">
    <source>
        <dbReference type="ARBA" id="ARBA00023239"/>
    </source>
</evidence>
<dbReference type="InterPro" id="IPR026956">
    <property type="entry name" value="D-ser_dehydrat-like_dom"/>
</dbReference>
<evidence type="ECO:0000313" key="5">
    <source>
        <dbReference type="Proteomes" id="UP000070299"/>
    </source>
</evidence>
<protein>
    <recommendedName>
        <fullName evidence="3">D-serine dehydratase-like domain-containing protein</fullName>
    </recommendedName>
</protein>
<dbReference type="InterPro" id="IPR051466">
    <property type="entry name" value="D-amino_acid_metab_enzyme"/>
</dbReference>
<dbReference type="PANTHER" id="PTHR28004">
    <property type="entry name" value="ZGC:162816-RELATED"/>
    <property type="match status" value="1"/>
</dbReference>